<reference evidence="9 10" key="1">
    <citation type="journal article" date="2013" name="BMC Genomics">
        <title>Comparative genomics of parasitic silkworm microsporidia reveal an association between genome expansion and host adaptation.</title>
        <authorList>
            <person name="Pan G."/>
            <person name="Xu J."/>
            <person name="Li T."/>
            <person name="Xia Q."/>
            <person name="Liu S.L."/>
            <person name="Zhang G."/>
            <person name="Li S."/>
            <person name="Li C."/>
            <person name="Liu H."/>
            <person name="Yang L."/>
            <person name="Liu T."/>
            <person name="Zhang X."/>
            <person name="Wu Z."/>
            <person name="Fan W."/>
            <person name="Dang X."/>
            <person name="Xiang H."/>
            <person name="Tao M."/>
            <person name="Li Y."/>
            <person name="Hu J."/>
            <person name="Li Z."/>
            <person name="Lin L."/>
            <person name="Luo J."/>
            <person name="Geng L."/>
            <person name="Wang L."/>
            <person name="Long M."/>
            <person name="Wan Y."/>
            <person name="He N."/>
            <person name="Zhang Z."/>
            <person name="Lu C."/>
            <person name="Keeling P.J."/>
            <person name="Wang J."/>
            <person name="Xiang Z."/>
            <person name="Zhou Z."/>
        </authorList>
    </citation>
    <scope>NUCLEOTIDE SEQUENCE [LARGE SCALE GENOMIC DNA]</scope>
    <source>
        <strain evidence="10">CQ1 / CVCC 102059</strain>
    </source>
</reference>
<feature type="non-terminal residue" evidence="9">
    <location>
        <position position="808"/>
    </location>
</feature>
<evidence type="ECO:0000259" key="8">
    <source>
        <dbReference type="Pfam" id="PF01172"/>
    </source>
</evidence>
<keyword evidence="4" id="KW-0690">Ribosome biogenesis</keyword>
<evidence type="ECO:0000313" key="9">
    <source>
        <dbReference type="EMBL" id="EOB14920.1"/>
    </source>
</evidence>
<dbReference type="HOGENOM" id="CLU_348857_0_0_1"/>
<sequence>MFTPLNVKKLTNVSIVTLKKFGKKYELAIYPNKLYEYQKGITTNLNDILLSNTIYKNVSKGEICSKEDLKKFNTNNENDNINIIKYILDFGKEQKNEITREKETSMTEKEIIDLIKKKVMKNNKFMNYNELKEIINKVHNIKPGNSKKQSQEIIFKLEKEGIERVKYKVEIKGREVGRDKGSEVEDNGKDKEDKDEDIPNNNINFLYSHLQNILIENNTVYINTLDFPKFRKLYYLLVNFPYFKDIEVVLDFLLSNNKELRFVLRDQVPMILRILKYKKDYQEYEDVCKERGVNSSNLGGVSIGSDSSNLNPPSSPTPNKYPPIPSSPSSKYPPIPSSPSPIPSSPSPFPSSPHKHSPYKHKRIPYFFNNSNFISKNKVYLWKKSLKGLTLKKFYNSWLNEENDIIFNLNDEKGVYDGVFKILSYHFDLLRDCILIELNYEYLDILLKFIELESAQDLLSKLLDKRLNNNLYLILRLLEEMKVCKRLLEIGCYYELEIYIKENDNVFNEIYELRNDLLDKFIKEKSFYKWRSICRILEMMYKGENKEEDADDRDYKMQNIADEDIKDLEEKIEDLDINLTTLTHTPNPITPTHTHIPLTTTTTPTTTPTPITLTPLKFKFYIRLLCTPLDYSLPLIFNSNLYLKFINLFLDNPDDSFYSNSLFDFFKISLRNPEYKFLLEKGGFIKGIEKIMLRNLSELYGGRPKIEGNFIYCIYLLNELKDNLYYDLVNVIMTGDSLKYNDDLRIDEYLDNFLNDIIIRFTCNLVIDRMPVLSAFLSKEGHPDSKVEFAESKEEKRVRLGGGMQDTL</sequence>
<accession>R0ML31</accession>
<keyword evidence="10" id="KW-1185">Reference proteome</keyword>
<protein>
    <submittedName>
        <fullName evidence="9">Ribosome maturation protein SBDS</fullName>
    </submittedName>
</protein>
<dbReference type="SUPFAM" id="SSF89895">
    <property type="entry name" value="FYSH domain"/>
    <property type="match status" value="1"/>
</dbReference>
<dbReference type="PANTHER" id="PTHR10927">
    <property type="entry name" value="RIBOSOME MATURATION PROTEIN SBDS"/>
    <property type="match status" value="1"/>
</dbReference>
<dbReference type="GO" id="GO:0005737">
    <property type="term" value="C:cytoplasm"/>
    <property type="evidence" value="ECO:0007669"/>
    <property type="project" value="UniProtKB-SubCell"/>
</dbReference>
<dbReference type="Gene3D" id="3.30.1250.10">
    <property type="entry name" value="Ribosome maturation protein SBDS, N-terminal domain"/>
    <property type="match status" value="1"/>
</dbReference>
<feature type="region of interest" description="Disordered" evidence="7">
    <location>
        <begin position="298"/>
        <end position="357"/>
    </location>
</feature>
<evidence type="ECO:0000256" key="5">
    <source>
        <dbReference type="ARBA" id="ARBA00049708"/>
    </source>
</evidence>
<feature type="compositionally biased region" description="Pro residues" evidence="7">
    <location>
        <begin position="313"/>
        <end position="351"/>
    </location>
</feature>
<dbReference type="Pfam" id="PF01172">
    <property type="entry name" value="SBDS_N"/>
    <property type="match status" value="1"/>
</dbReference>
<dbReference type="GO" id="GO:0042254">
    <property type="term" value="P:ribosome biogenesis"/>
    <property type="evidence" value="ECO:0007669"/>
    <property type="project" value="UniProtKB-KW"/>
</dbReference>
<dbReference type="InterPro" id="IPR019783">
    <property type="entry name" value="SDO1/SBDS_N"/>
</dbReference>
<dbReference type="STRING" id="578461.R0ML31"/>
<evidence type="ECO:0000256" key="4">
    <source>
        <dbReference type="ARBA" id="ARBA00022517"/>
    </source>
</evidence>
<evidence type="ECO:0000256" key="6">
    <source>
        <dbReference type="SAM" id="Coils"/>
    </source>
</evidence>
<dbReference type="InterPro" id="IPR036786">
    <property type="entry name" value="Ribosome_mat_SBDS_N_sf"/>
</dbReference>
<dbReference type="OrthoDB" id="10253092at2759"/>
<feature type="domain" description="Ribosome maturation protein SDO1/SBDS N-terminal" evidence="8">
    <location>
        <begin position="12"/>
        <end position="100"/>
    </location>
</feature>
<evidence type="ECO:0000256" key="2">
    <source>
        <dbReference type="ARBA" id="ARBA00007433"/>
    </source>
</evidence>
<evidence type="ECO:0000256" key="1">
    <source>
        <dbReference type="ARBA" id="ARBA00004496"/>
    </source>
</evidence>
<comment type="subcellular location">
    <subcellularLocation>
        <location evidence="1">Cytoplasm</location>
    </subcellularLocation>
</comment>
<name>R0ML31_NOSB1</name>
<dbReference type="VEuPathDB" id="MicrosporidiaDB:NBO_12g0026"/>
<evidence type="ECO:0000313" key="10">
    <source>
        <dbReference type="Proteomes" id="UP000016927"/>
    </source>
</evidence>
<comment type="similarity">
    <text evidence="2">Belongs to the SDO1/SBDS family.</text>
</comment>
<dbReference type="PANTHER" id="PTHR10927:SF1">
    <property type="entry name" value="RIBOSOME MATURATION PROTEIN SBDS"/>
    <property type="match status" value="1"/>
</dbReference>
<dbReference type="EMBL" id="KB908920">
    <property type="protein sequence ID" value="EOB14920.1"/>
    <property type="molecule type" value="Genomic_DNA"/>
</dbReference>
<keyword evidence="3" id="KW-0963">Cytoplasm</keyword>
<evidence type="ECO:0000256" key="3">
    <source>
        <dbReference type="ARBA" id="ARBA00022490"/>
    </source>
</evidence>
<gene>
    <name evidence="9" type="primary">SBDS</name>
    <name evidence="9" type="ORF">NBO_12g0026</name>
</gene>
<organism evidence="9 10">
    <name type="scientific">Nosema bombycis (strain CQ1 / CVCC 102059)</name>
    <name type="common">Microsporidian parasite</name>
    <name type="synonym">Pebrine of silkworm</name>
    <dbReference type="NCBI Taxonomy" id="578461"/>
    <lineage>
        <taxon>Eukaryota</taxon>
        <taxon>Fungi</taxon>
        <taxon>Fungi incertae sedis</taxon>
        <taxon>Microsporidia</taxon>
        <taxon>Nosematidae</taxon>
        <taxon>Nosema</taxon>
    </lineage>
</organism>
<dbReference type="AlphaFoldDB" id="R0ML31"/>
<proteinExistence type="inferred from homology"/>
<comment type="subunit">
    <text evidence="5">Associates with the 60S ribosomal subunit.</text>
</comment>
<feature type="coiled-coil region" evidence="6">
    <location>
        <begin position="558"/>
        <end position="585"/>
    </location>
</feature>
<evidence type="ECO:0000256" key="7">
    <source>
        <dbReference type="SAM" id="MobiDB-lite"/>
    </source>
</evidence>
<dbReference type="InterPro" id="IPR039100">
    <property type="entry name" value="Sdo1/SBDS-like"/>
</dbReference>
<keyword evidence="6" id="KW-0175">Coiled coil</keyword>
<dbReference type="Proteomes" id="UP000016927">
    <property type="component" value="Unassembled WGS sequence"/>
</dbReference>